<evidence type="ECO:0000313" key="2">
    <source>
        <dbReference type="Proteomes" id="UP001159363"/>
    </source>
</evidence>
<sequence length="88" mass="9627">MYLAVCFSDDANSDQPAVHLRQKKLDCVKRKYVLTLLETNSVTAAEVMLALDAVMSSQSARSVWRLVGLALNIFPDSAEANKINLAEG</sequence>
<evidence type="ECO:0000313" key="1">
    <source>
        <dbReference type="EMBL" id="KAJ8886426.1"/>
    </source>
</evidence>
<comment type="caution">
    <text evidence="1">The sequence shown here is derived from an EMBL/GenBank/DDBJ whole genome shotgun (WGS) entry which is preliminary data.</text>
</comment>
<name>A0ABQ9HPY1_9NEOP</name>
<accession>A0ABQ9HPY1</accession>
<proteinExistence type="predicted"/>
<dbReference type="EMBL" id="JARBHB010000004">
    <property type="protein sequence ID" value="KAJ8886426.1"/>
    <property type="molecule type" value="Genomic_DNA"/>
</dbReference>
<reference evidence="1 2" key="1">
    <citation type="submission" date="2023-02" db="EMBL/GenBank/DDBJ databases">
        <title>LHISI_Scaffold_Assembly.</title>
        <authorList>
            <person name="Stuart O.P."/>
            <person name="Cleave R."/>
            <person name="Magrath M.J.L."/>
            <person name="Mikheyev A.S."/>
        </authorList>
    </citation>
    <scope>NUCLEOTIDE SEQUENCE [LARGE SCALE GENOMIC DNA]</scope>
    <source>
        <strain evidence="1">Daus_M_001</strain>
        <tissue evidence="1">Leg muscle</tissue>
    </source>
</reference>
<keyword evidence="2" id="KW-1185">Reference proteome</keyword>
<organism evidence="1 2">
    <name type="scientific">Dryococelus australis</name>
    <dbReference type="NCBI Taxonomy" id="614101"/>
    <lineage>
        <taxon>Eukaryota</taxon>
        <taxon>Metazoa</taxon>
        <taxon>Ecdysozoa</taxon>
        <taxon>Arthropoda</taxon>
        <taxon>Hexapoda</taxon>
        <taxon>Insecta</taxon>
        <taxon>Pterygota</taxon>
        <taxon>Neoptera</taxon>
        <taxon>Polyneoptera</taxon>
        <taxon>Phasmatodea</taxon>
        <taxon>Verophasmatodea</taxon>
        <taxon>Anareolatae</taxon>
        <taxon>Phasmatidae</taxon>
        <taxon>Eurycanthinae</taxon>
        <taxon>Dryococelus</taxon>
    </lineage>
</organism>
<protein>
    <submittedName>
        <fullName evidence="1">Uncharacterized protein</fullName>
    </submittedName>
</protein>
<gene>
    <name evidence="1" type="ORF">PR048_012637</name>
</gene>
<dbReference type="Proteomes" id="UP001159363">
    <property type="component" value="Chromosome X"/>
</dbReference>